<keyword evidence="1" id="KW-0472">Membrane</keyword>
<accession>A0A4D6WVB2</accession>
<proteinExistence type="predicted"/>
<evidence type="ECO:0008006" key="3">
    <source>
        <dbReference type="Google" id="ProtNLM"/>
    </source>
</evidence>
<geneLocation type="plastid" evidence="2"/>
<evidence type="ECO:0000256" key="1">
    <source>
        <dbReference type="SAM" id="Phobius"/>
    </source>
</evidence>
<reference evidence="2" key="2">
    <citation type="submission" date="2019-04" db="EMBL/GenBank/DDBJ databases">
        <authorList>
            <person name="Pasella M."/>
        </authorList>
    </citation>
    <scope>NUCLEOTIDE SEQUENCE</scope>
    <source>
        <strain evidence="2">HV05337</strain>
    </source>
</reference>
<dbReference type="AlphaFoldDB" id="A0A4D6WVB2"/>
<keyword evidence="2" id="KW-0934">Plastid</keyword>
<protein>
    <recommendedName>
        <fullName evidence="3">Ycf55</fullName>
    </recommendedName>
</protein>
<gene>
    <name evidence="2" type="primary">ycf55</name>
</gene>
<reference evidence="2" key="1">
    <citation type="journal article" date="2019" name="Mol. Phylogenet. Evol.">
        <title>Morphological evolution and classification of the red algal order Ceramiales inferred using plastid phylogenomics.</title>
        <authorList>
            <person name="Diaz-Tapia P."/>
            <person name="Pasella M.M."/>
            <person name="Verbruggen H."/>
            <person name="Maggs C.A."/>
        </authorList>
    </citation>
    <scope>NUCLEOTIDE SEQUENCE</scope>
    <source>
        <strain evidence="2">HV05337</strain>
    </source>
</reference>
<dbReference type="Pfam" id="PF12452">
    <property type="entry name" value="DUF3685"/>
    <property type="match status" value="1"/>
</dbReference>
<dbReference type="InterPro" id="IPR022552">
    <property type="entry name" value="UPF_Ycf55"/>
</dbReference>
<evidence type="ECO:0000313" key="2">
    <source>
        <dbReference type="EMBL" id="QCI07336.1"/>
    </source>
</evidence>
<keyword evidence="1" id="KW-1133">Transmembrane helix</keyword>
<sequence>MIKYWPYKQGIDLNNEVANLFFSTRQKFSYALLNKTNNLLCIDILDNYGRSVLFSVILMELEKLILDIIELDLNLKNIKQLNSKILYDLMQKSLDKFSSKFNFIDNINIYIKKNRYLKNILFENKLLLEYMLTYFIFGSYYIENNIFAFDNILTPKEHVAILFENLVIQISNIVMFLILENMSSLINIANFIHKNKLCNYSYLSIRSIALFRNSLFLQNLIDIYINKPKQIYSSRHKVLLLSANGILSKYIYISRYNDFIALSKFQLVFIFLIEVQDLLIPQIERFLLILTKVILYIIINFIGNSAIFCIRVILSSFNNIYL</sequence>
<organism evidence="2">
    <name type="scientific">Leiomenia cribrosa</name>
    <dbReference type="NCBI Taxonomy" id="217483"/>
    <lineage>
        <taxon>Eukaryota</taxon>
        <taxon>Rhodophyta</taxon>
        <taxon>Florideophyceae</taxon>
        <taxon>Rhodymeniophycidae</taxon>
        <taxon>Gigartinales</taxon>
        <taxon>Kallymeniaceae</taxon>
        <taxon>Leiomenia</taxon>
    </lineage>
</organism>
<feature type="transmembrane region" description="Helical" evidence="1">
    <location>
        <begin position="126"/>
        <end position="142"/>
    </location>
</feature>
<dbReference type="InterPro" id="IPR017077">
    <property type="entry name" value="Uncharacterised_Ycf55_algae"/>
</dbReference>
<feature type="transmembrane region" description="Helical" evidence="1">
    <location>
        <begin position="293"/>
        <end position="314"/>
    </location>
</feature>
<name>A0A4D6WVB2_9FLOR</name>
<keyword evidence="1" id="KW-0812">Transmembrane</keyword>
<dbReference type="EMBL" id="MK814681">
    <property type="protein sequence ID" value="QCI07336.1"/>
    <property type="molecule type" value="Genomic_DNA"/>
</dbReference>
<feature type="transmembrane region" description="Helical" evidence="1">
    <location>
        <begin position="162"/>
        <end position="179"/>
    </location>
</feature>
<dbReference type="PIRSF" id="PIRSF036962">
    <property type="entry name" value="UCP036962_SignTr_Ycf55"/>
    <property type="match status" value="1"/>
</dbReference>